<evidence type="ECO:0000313" key="2">
    <source>
        <dbReference type="EMBL" id="KAJ8346917.1"/>
    </source>
</evidence>
<dbReference type="InterPro" id="IPR041577">
    <property type="entry name" value="RT_RNaseH_2"/>
</dbReference>
<name>A0A9Q1EXK9_SYNKA</name>
<sequence length="110" mass="12043">MAFDQLRAALTEAPVLAYPDTQRPLIVDTDASNTGVGAVLSQEDEDGERVVAYYSRALGKAEHNYCITRRIATDTVYLDSQGNSPVQGAGVIPCRQLIFKGFPHPIEEDF</sequence>
<dbReference type="PANTHER" id="PTHR34072:SF49">
    <property type="entry name" value="RIBONUCLEASE H"/>
    <property type="match status" value="1"/>
</dbReference>
<comment type="caution">
    <text evidence="2">The sequence shown here is derived from an EMBL/GenBank/DDBJ whole genome shotgun (WGS) entry which is preliminary data.</text>
</comment>
<dbReference type="InterPro" id="IPR043502">
    <property type="entry name" value="DNA/RNA_pol_sf"/>
</dbReference>
<evidence type="ECO:0000259" key="1">
    <source>
        <dbReference type="Pfam" id="PF17919"/>
    </source>
</evidence>
<dbReference type="Proteomes" id="UP001152622">
    <property type="component" value="Chromosome 11"/>
</dbReference>
<dbReference type="AlphaFoldDB" id="A0A9Q1EXK9"/>
<proteinExistence type="predicted"/>
<organism evidence="2 3">
    <name type="scientific">Synaphobranchus kaupii</name>
    <name type="common">Kaup's arrowtooth eel</name>
    <dbReference type="NCBI Taxonomy" id="118154"/>
    <lineage>
        <taxon>Eukaryota</taxon>
        <taxon>Metazoa</taxon>
        <taxon>Chordata</taxon>
        <taxon>Craniata</taxon>
        <taxon>Vertebrata</taxon>
        <taxon>Euteleostomi</taxon>
        <taxon>Actinopterygii</taxon>
        <taxon>Neopterygii</taxon>
        <taxon>Teleostei</taxon>
        <taxon>Anguilliformes</taxon>
        <taxon>Synaphobranchidae</taxon>
        <taxon>Synaphobranchus</taxon>
    </lineage>
</organism>
<gene>
    <name evidence="2" type="ORF">SKAU_G00283180</name>
</gene>
<evidence type="ECO:0000313" key="3">
    <source>
        <dbReference type="Proteomes" id="UP001152622"/>
    </source>
</evidence>
<accession>A0A9Q1EXK9</accession>
<dbReference type="OrthoDB" id="8963930at2759"/>
<dbReference type="Gene3D" id="3.10.20.370">
    <property type="match status" value="1"/>
</dbReference>
<dbReference type="SUPFAM" id="SSF56672">
    <property type="entry name" value="DNA/RNA polymerases"/>
    <property type="match status" value="1"/>
</dbReference>
<dbReference type="PANTHER" id="PTHR34072">
    <property type="entry name" value="ENZYMATIC POLYPROTEIN-RELATED"/>
    <property type="match status" value="1"/>
</dbReference>
<reference evidence="2" key="1">
    <citation type="journal article" date="2023" name="Science">
        <title>Genome structures resolve the early diversification of teleost fishes.</title>
        <authorList>
            <person name="Parey E."/>
            <person name="Louis A."/>
            <person name="Montfort J."/>
            <person name="Bouchez O."/>
            <person name="Roques C."/>
            <person name="Iampietro C."/>
            <person name="Lluch J."/>
            <person name="Castinel A."/>
            <person name="Donnadieu C."/>
            <person name="Desvignes T."/>
            <person name="Floi Bucao C."/>
            <person name="Jouanno E."/>
            <person name="Wen M."/>
            <person name="Mejri S."/>
            <person name="Dirks R."/>
            <person name="Jansen H."/>
            <person name="Henkel C."/>
            <person name="Chen W.J."/>
            <person name="Zahm M."/>
            <person name="Cabau C."/>
            <person name="Klopp C."/>
            <person name="Thompson A.W."/>
            <person name="Robinson-Rechavi M."/>
            <person name="Braasch I."/>
            <person name="Lecointre G."/>
            <person name="Bobe J."/>
            <person name="Postlethwait J.H."/>
            <person name="Berthelot C."/>
            <person name="Roest Crollius H."/>
            <person name="Guiguen Y."/>
        </authorList>
    </citation>
    <scope>NUCLEOTIDE SEQUENCE</scope>
    <source>
        <strain evidence="2">WJC10195</strain>
    </source>
</reference>
<dbReference type="EMBL" id="JAINUF010000011">
    <property type="protein sequence ID" value="KAJ8346917.1"/>
    <property type="molecule type" value="Genomic_DNA"/>
</dbReference>
<protein>
    <recommendedName>
        <fullName evidence="1">Reverse transcriptase/retrotransposon-derived protein RNase H-like domain-containing protein</fullName>
    </recommendedName>
</protein>
<dbReference type="Pfam" id="PF17919">
    <property type="entry name" value="RT_RNaseH_2"/>
    <property type="match status" value="1"/>
</dbReference>
<keyword evidence="3" id="KW-1185">Reference proteome</keyword>
<feature type="domain" description="Reverse transcriptase/retrotransposon-derived protein RNase H-like" evidence="1">
    <location>
        <begin position="2"/>
        <end position="71"/>
    </location>
</feature>